<name>A0A2P8HCB7_CHINA</name>
<keyword evidence="14" id="KW-1185">Reference proteome</keyword>
<protein>
    <submittedName>
        <fullName evidence="13">Putative hemolysin</fullName>
    </submittedName>
</protein>
<evidence type="ECO:0000259" key="11">
    <source>
        <dbReference type="PROSITE" id="PS51371"/>
    </source>
</evidence>
<sequence>MTSILIILLLIALNFYFSIAEIGLISVDKNSLQQAADSGNKKAAQILSLIKEPDVFLSAVQVGITLVGILEGLYGGDLMATWLEPIFLSWHMNNALAHLTALLVGVGTITYLTIVIGELIPKTLALLNPEKVSSIITPSMIIFSKIAFPFIKLLTVSTKFILGIFSINTIHEEKLTENDLRSMLTTAYKQGLIDKGEFLLHKNIFSAYDLTAENIMTPASMVTSVNESMSWEEITDTIKRSIHRTFPVSGNKDEIIGALMVKDFFLLPEKALSDNITPVSFLSLNQEVYDIFQQLRREKTSMGVVVNEYGECEGIITYHDIVSGLLGSLPGYNTKERYLAQQPDKSWLTYGYTRLSYVRETLGYEWLREYEKEDSTVAGLLIDKLKHIPKTGEKIVLYQVVFEIRKMDHHRIDEVIIRMQPAT</sequence>
<organism evidence="13 14">
    <name type="scientific">Chitinophaga niastensis</name>
    <dbReference type="NCBI Taxonomy" id="536980"/>
    <lineage>
        <taxon>Bacteria</taxon>
        <taxon>Pseudomonadati</taxon>
        <taxon>Bacteroidota</taxon>
        <taxon>Chitinophagia</taxon>
        <taxon>Chitinophagales</taxon>
        <taxon>Chitinophagaceae</taxon>
        <taxon>Chitinophaga</taxon>
    </lineage>
</organism>
<dbReference type="RefSeq" id="WP_106530844.1">
    <property type="nucleotide sequence ID" value="NZ_PYAW01000007.1"/>
</dbReference>
<dbReference type="InterPro" id="IPR016169">
    <property type="entry name" value="FAD-bd_PCMH_sub2"/>
</dbReference>
<dbReference type="GO" id="GO:0050660">
    <property type="term" value="F:flavin adenine dinucleotide binding"/>
    <property type="evidence" value="ECO:0007669"/>
    <property type="project" value="InterPro"/>
</dbReference>
<gene>
    <name evidence="13" type="ORF">CLV51_107189</name>
</gene>
<keyword evidence="3 9" id="KW-0812">Transmembrane</keyword>
<dbReference type="Gene3D" id="3.30.465.10">
    <property type="match status" value="1"/>
</dbReference>
<dbReference type="Pfam" id="PF00571">
    <property type="entry name" value="CBS"/>
    <property type="match status" value="1"/>
</dbReference>
<dbReference type="Pfam" id="PF01595">
    <property type="entry name" value="CNNM"/>
    <property type="match status" value="1"/>
</dbReference>
<feature type="domain" description="CNNM transmembrane" evidence="12">
    <location>
        <begin position="1"/>
        <end position="197"/>
    </location>
</feature>
<dbReference type="EMBL" id="PYAW01000007">
    <property type="protein sequence ID" value="PSL43877.1"/>
    <property type="molecule type" value="Genomic_DNA"/>
</dbReference>
<evidence type="ECO:0000256" key="4">
    <source>
        <dbReference type="ARBA" id="ARBA00022737"/>
    </source>
</evidence>
<comment type="caution">
    <text evidence="13">The sequence shown here is derived from an EMBL/GenBank/DDBJ whole genome shotgun (WGS) entry which is preliminary data.</text>
</comment>
<accession>A0A2P8HCB7</accession>
<keyword evidence="6 8" id="KW-0129">CBS domain</keyword>
<dbReference type="PANTHER" id="PTHR43099:SF5">
    <property type="entry name" value="HLYC_CORC FAMILY TRANSPORTER"/>
    <property type="match status" value="1"/>
</dbReference>
<feature type="domain" description="CBS" evidence="11">
    <location>
        <begin position="275"/>
        <end position="331"/>
    </location>
</feature>
<dbReference type="InterPro" id="IPR036318">
    <property type="entry name" value="FAD-bd_PCMH-like_sf"/>
</dbReference>
<evidence type="ECO:0000256" key="8">
    <source>
        <dbReference type="PROSITE-ProRule" id="PRU00703"/>
    </source>
</evidence>
<dbReference type="InterPro" id="IPR002550">
    <property type="entry name" value="CNNM"/>
</dbReference>
<reference evidence="13 14" key="1">
    <citation type="submission" date="2018-03" db="EMBL/GenBank/DDBJ databases">
        <title>Genomic Encyclopedia of Archaeal and Bacterial Type Strains, Phase II (KMG-II): from individual species to whole genera.</title>
        <authorList>
            <person name="Goeker M."/>
        </authorList>
    </citation>
    <scope>NUCLEOTIDE SEQUENCE [LARGE SCALE GENOMIC DNA]</scope>
    <source>
        <strain evidence="13 14">DSM 24859</strain>
    </source>
</reference>
<dbReference type="Proteomes" id="UP000240971">
    <property type="component" value="Unassembled WGS sequence"/>
</dbReference>
<keyword evidence="5 9" id="KW-1133">Transmembrane helix</keyword>
<evidence type="ECO:0000256" key="1">
    <source>
        <dbReference type="ARBA" id="ARBA00004651"/>
    </source>
</evidence>
<dbReference type="CDD" id="cd04590">
    <property type="entry name" value="CBS_pair_CorC_HlyC_assoc"/>
    <property type="match status" value="1"/>
</dbReference>
<dbReference type="InterPro" id="IPR005170">
    <property type="entry name" value="Transptr-assoc_dom"/>
</dbReference>
<feature type="transmembrane region" description="Helical" evidence="10">
    <location>
        <begin position="6"/>
        <end position="27"/>
    </location>
</feature>
<keyword evidence="4" id="KW-0677">Repeat</keyword>
<evidence type="ECO:0000313" key="14">
    <source>
        <dbReference type="Proteomes" id="UP000240971"/>
    </source>
</evidence>
<dbReference type="SMART" id="SM01091">
    <property type="entry name" value="CorC_HlyC"/>
    <property type="match status" value="1"/>
</dbReference>
<dbReference type="PROSITE" id="PS51371">
    <property type="entry name" value="CBS"/>
    <property type="match status" value="1"/>
</dbReference>
<evidence type="ECO:0000313" key="13">
    <source>
        <dbReference type="EMBL" id="PSL43877.1"/>
    </source>
</evidence>
<dbReference type="Gene3D" id="3.90.1280.20">
    <property type="match status" value="1"/>
</dbReference>
<proteinExistence type="predicted"/>
<keyword evidence="7 9" id="KW-0472">Membrane</keyword>
<dbReference type="Pfam" id="PF03471">
    <property type="entry name" value="CorC_HlyC"/>
    <property type="match status" value="1"/>
</dbReference>
<dbReference type="InterPro" id="IPR000644">
    <property type="entry name" value="CBS_dom"/>
</dbReference>
<dbReference type="InterPro" id="IPR046342">
    <property type="entry name" value="CBS_dom_sf"/>
</dbReference>
<dbReference type="OrthoDB" id="9798188at2"/>
<evidence type="ECO:0000256" key="6">
    <source>
        <dbReference type="ARBA" id="ARBA00023122"/>
    </source>
</evidence>
<dbReference type="InterPro" id="IPR051676">
    <property type="entry name" value="UPF0053_domain"/>
</dbReference>
<dbReference type="AlphaFoldDB" id="A0A2P8HCB7"/>
<dbReference type="PROSITE" id="PS51846">
    <property type="entry name" value="CNNM"/>
    <property type="match status" value="1"/>
</dbReference>
<evidence type="ECO:0000256" key="5">
    <source>
        <dbReference type="ARBA" id="ARBA00022989"/>
    </source>
</evidence>
<dbReference type="Gene3D" id="3.10.580.10">
    <property type="entry name" value="CBS-domain"/>
    <property type="match status" value="1"/>
</dbReference>
<evidence type="ECO:0000256" key="3">
    <source>
        <dbReference type="ARBA" id="ARBA00022692"/>
    </source>
</evidence>
<evidence type="ECO:0000256" key="2">
    <source>
        <dbReference type="ARBA" id="ARBA00022475"/>
    </source>
</evidence>
<evidence type="ECO:0000259" key="12">
    <source>
        <dbReference type="PROSITE" id="PS51846"/>
    </source>
</evidence>
<evidence type="ECO:0000256" key="10">
    <source>
        <dbReference type="SAM" id="Phobius"/>
    </source>
</evidence>
<feature type="transmembrane region" description="Helical" evidence="10">
    <location>
        <begin position="95"/>
        <end position="120"/>
    </location>
</feature>
<comment type="subcellular location">
    <subcellularLocation>
        <location evidence="1">Cell membrane</location>
        <topology evidence="1">Multi-pass membrane protein</topology>
    </subcellularLocation>
</comment>
<evidence type="ECO:0000256" key="7">
    <source>
        <dbReference type="ARBA" id="ARBA00023136"/>
    </source>
</evidence>
<dbReference type="GO" id="GO:0005886">
    <property type="term" value="C:plasma membrane"/>
    <property type="evidence" value="ECO:0007669"/>
    <property type="project" value="UniProtKB-SubCell"/>
</dbReference>
<dbReference type="SUPFAM" id="SSF54631">
    <property type="entry name" value="CBS-domain pair"/>
    <property type="match status" value="1"/>
</dbReference>
<dbReference type="PANTHER" id="PTHR43099">
    <property type="entry name" value="UPF0053 PROTEIN YRKA"/>
    <property type="match status" value="1"/>
</dbReference>
<feature type="transmembrane region" description="Helical" evidence="10">
    <location>
        <begin position="55"/>
        <end position="75"/>
    </location>
</feature>
<dbReference type="InterPro" id="IPR044751">
    <property type="entry name" value="Ion_transp-like_CBS"/>
</dbReference>
<evidence type="ECO:0000256" key="9">
    <source>
        <dbReference type="PROSITE-ProRule" id="PRU01193"/>
    </source>
</evidence>
<dbReference type="SUPFAM" id="SSF56176">
    <property type="entry name" value="FAD-binding/transporter-associated domain-like"/>
    <property type="match status" value="1"/>
</dbReference>
<keyword evidence="2" id="KW-1003">Cell membrane</keyword>